<evidence type="ECO:0000259" key="4">
    <source>
        <dbReference type="Pfam" id="PF13490"/>
    </source>
</evidence>
<name>A0ABQ0BM96_9FIRM</name>
<keyword evidence="3" id="KW-1133">Transmembrane helix</keyword>
<keyword evidence="6" id="KW-1185">Reference proteome</keyword>
<sequence>MKCEIIRDLLPSYVDGLTSKESDRAIEEHLKECRECRAYLDEMKQEVQKPEMTEANKKAIRPFKKVKRIIWKAVGLTVLICALIFGGLSYYYGKSWNVKSGDVNLSKEYVGKIVTIKFAPKDKNIRLYAETEPGDTNVITVRASRINPLNKSNHRNAYCGYTFIDEETVLTPEGKAEQISEDDVLRIEYGDKTEELSLKEMAEEACREKLASSEDVEMTYNKMENGMMSIDFQPKLMGLTLTAEKKGEYEIEIIEHYDDTGNLPDNRGVSCGYTFTDGNTILGADGEEIKLTGQEVLTVKYRDKTEEISIKKLAEENAQ</sequence>
<evidence type="ECO:0000313" key="6">
    <source>
        <dbReference type="Proteomes" id="UP001600941"/>
    </source>
</evidence>
<dbReference type="Proteomes" id="UP001600941">
    <property type="component" value="Unassembled WGS sequence"/>
</dbReference>
<keyword evidence="3" id="KW-0472">Membrane</keyword>
<protein>
    <recommendedName>
        <fullName evidence="2">Anti-sigma-W factor RsiW</fullName>
    </recommendedName>
</protein>
<feature type="transmembrane region" description="Helical" evidence="3">
    <location>
        <begin position="69"/>
        <end position="92"/>
    </location>
</feature>
<dbReference type="Pfam" id="PF13490">
    <property type="entry name" value="zf-HC2"/>
    <property type="match status" value="1"/>
</dbReference>
<evidence type="ECO:0000256" key="1">
    <source>
        <dbReference type="ARBA" id="ARBA00024353"/>
    </source>
</evidence>
<proteinExistence type="inferred from homology"/>
<gene>
    <name evidence="5" type="ORF">K340107D12_04750</name>
</gene>
<accession>A0ABQ0BM96</accession>
<dbReference type="InterPro" id="IPR027383">
    <property type="entry name" value="Znf_put"/>
</dbReference>
<evidence type="ECO:0000313" key="5">
    <source>
        <dbReference type="EMBL" id="GAA6497659.1"/>
    </source>
</evidence>
<feature type="domain" description="Putative zinc-finger" evidence="4">
    <location>
        <begin position="3"/>
        <end position="37"/>
    </location>
</feature>
<reference evidence="5 6" key="1">
    <citation type="submission" date="2024-04" db="EMBL/GenBank/DDBJ databases">
        <title>Defined microbial consortia suppress multidrug-resistant proinflammatory Enterobacteriaceae via ecological control.</title>
        <authorList>
            <person name="Furuichi M."/>
            <person name="Kawaguchi T."/>
            <person name="Pust M."/>
            <person name="Yasuma K."/>
            <person name="Plichta D."/>
            <person name="Hasegawa N."/>
            <person name="Ohya T."/>
            <person name="Bhattarai S."/>
            <person name="Sasajima S."/>
            <person name="Aoto Y."/>
            <person name="Tuganbaev T."/>
            <person name="Yaginuma M."/>
            <person name="Ueda M."/>
            <person name="Okahashi N."/>
            <person name="Amafuji K."/>
            <person name="Kiridooshi Y."/>
            <person name="Sugita K."/>
            <person name="Strazar M."/>
            <person name="Skelly A."/>
            <person name="Suda W."/>
            <person name="Hattori M."/>
            <person name="Nakamoto N."/>
            <person name="Caballero S."/>
            <person name="Norman J."/>
            <person name="Olle B."/>
            <person name="Tanoue T."/>
            <person name="Arita M."/>
            <person name="Bucci V."/>
            <person name="Atarashi K."/>
            <person name="Xavier R."/>
            <person name="Honda K."/>
        </authorList>
    </citation>
    <scope>NUCLEOTIDE SEQUENCE [LARGE SCALE GENOMIC DNA]</scope>
    <source>
        <strain evidence="6">k34-0107-D12</strain>
    </source>
</reference>
<dbReference type="EMBL" id="BAABZQ010000001">
    <property type="protein sequence ID" value="GAA6497659.1"/>
    <property type="molecule type" value="Genomic_DNA"/>
</dbReference>
<organism evidence="5 6">
    <name type="scientific">Blautia parvula</name>
    <dbReference type="NCBI Taxonomy" id="2877527"/>
    <lineage>
        <taxon>Bacteria</taxon>
        <taxon>Bacillati</taxon>
        <taxon>Bacillota</taxon>
        <taxon>Clostridia</taxon>
        <taxon>Lachnospirales</taxon>
        <taxon>Lachnospiraceae</taxon>
        <taxon>Blautia</taxon>
    </lineage>
</organism>
<evidence type="ECO:0000256" key="2">
    <source>
        <dbReference type="ARBA" id="ARBA00024438"/>
    </source>
</evidence>
<dbReference type="RefSeq" id="WP_227209703.1">
    <property type="nucleotide sequence ID" value="NZ_BAABZQ010000001.1"/>
</dbReference>
<dbReference type="Gene3D" id="1.10.10.1320">
    <property type="entry name" value="Anti-sigma factor, zinc-finger domain"/>
    <property type="match status" value="1"/>
</dbReference>
<dbReference type="InterPro" id="IPR041916">
    <property type="entry name" value="Anti_sigma_zinc_sf"/>
</dbReference>
<comment type="caution">
    <text evidence="5">The sequence shown here is derived from an EMBL/GenBank/DDBJ whole genome shotgun (WGS) entry which is preliminary data.</text>
</comment>
<comment type="similarity">
    <text evidence="1">Belongs to the zinc-associated anti-sigma factor (ZAS) superfamily. Anti-sigma-W factor family.</text>
</comment>
<keyword evidence="3" id="KW-0812">Transmembrane</keyword>
<evidence type="ECO:0000256" key="3">
    <source>
        <dbReference type="SAM" id="Phobius"/>
    </source>
</evidence>